<dbReference type="RefSeq" id="WP_014266160.1">
    <property type="nucleotide sequence ID" value="NC_016631.1"/>
</dbReference>
<dbReference type="KEGG" id="gma:AciX8_2980"/>
<evidence type="ECO:0000313" key="2">
    <source>
        <dbReference type="Proteomes" id="UP000007113"/>
    </source>
</evidence>
<dbReference type="OrthoDB" id="2602524at2"/>
<dbReference type="PANTHER" id="PTHR14136">
    <property type="entry name" value="BTB_POZ DOMAIN-CONTAINING PROTEIN KCTD9"/>
    <property type="match status" value="1"/>
</dbReference>
<accession>G8NQQ7</accession>
<dbReference type="AlphaFoldDB" id="G8NQQ7"/>
<keyword evidence="2" id="KW-1185">Reference proteome</keyword>
<organism evidence="1 2">
    <name type="scientific">Granulicella mallensis (strain ATCC BAA-1857 / DSM 23137 / MP5ACTX8)</name>
    <dbReference type="NCBI Taxonomy" id="682795"/>
    <lineage>
        <taxon>Bacteria</taxon>
        <taxon>Pseudomonadati</taxon>
        <taxon>Acidobacteriota</taxon>
        <taxon>Terriglobia</taxon>
        <taxon>Terriglobales</taxon>
        <taxon>Acidobacteriaceae</taxon>
        <taxon>Granulicella</taxon>
    </lineage>
</organism>
<name>G8NQQ7_GRAMM</name>
<dbReference type="InterPro" id="IPR051082">
    <property type="entry name" value="Pentapeptide-BTB/POZ_domain"/>
</dbReference>
<dbReference type="Pfam" id="PF13599">
    <property type="entry name" value="Pentapeptide_4"/>
    <property type="match status" value="1"/>
</dbReference>
<dbReference type="HOGENOM" id="CLU_105735_0_0_0"/>
<evidence type="ECO:0000313" key="1">
    <source>
        <dbReference type="EMBL" id="AEU37283.1"/>
    </source>
</evidence>
<dbReference type="Gene3D" id="2.160.20.80">
    <property type="entry name" value="E3 ubiquitin-protein ligase SopA"/>
    <property type="match status" value="1"/>
</dbReference>
<dbReference type="EMBL" id="CP003130">
    <property type="protein sequence ID" value="AEU37283.1"/>
    <property type="molecule type" value="Genomic_DNA"/>
</dbReference>
<dbReference type="STRING" id="682795.AciX8_2980"/>
<dbReference type="eggNOG" id="COG1357">
    <property type="taxonomic scope" value="Bacteria"/>
</dbReference>
<dbReference type="SUPFAM" id="SSF141571">
    <property type="entry name" value="Pentapeptide repeat-like"/>
    <property type="match status" value="1"/>
</dbReference>
<reference evidence="1 2" key="1">
    <citation type="submission" date="2011-11" db="EMBL/GenBank/DDBJ databases">
        <title>Complete sequence of Granulicella mallensis MP5ACTX8.</title>
        <authorList>
            <consortium name="US DOE Joint Genome Institute"/>
            <person name="Lucas S."/>
            <person name="Copeland A."/>
            <person name="Lapidus A."/>
            <person name="Cheng J.-F."/>
            <person name="Goodwin L."/>
            <person name="Pitluck S."/>
            <person name="Peters L."/>
            <person name="Lu M."/>
            <person name="Detter J.C."/>
            <person name="Han C."/>
            <person name="Tapia R."/>
            <person name="Land M."/>
            <person name="Hauser L."/>
            <person name="Kyrpides N."/>
            <person name="Ivanova N."/>
            <person name="Mikhailova N."/>
            <person name="Pagani I."/>
            <person name="Rawat S."/>
            <person name="Mannisto M."/>
            <person name="Haggblom M."/>
            <person name="Woyke T."/>
        </authorList>
    </citation>
    <scope>NUCLEOTIDE SEQUENCE [LARGE SCALE GENOMIC DNA]</scope>
    <source>
        <strain evidence="2">ATCC BAA-1857 / DSM 23137 / MP5ACTX8</strain>
    </source>
</reference>
<sequence>MMTINAMTPEGVCFDGLYLHRAKLMGLSLNGASFVSCDLRASNMEDAQAKRVNFSGASLIGVDAARAYLHESVFHHCRLNHTNFKHADLSRADLSDAEISDTNFEGCNLRGTTMLAHNLHSAHFKDASFDRHTILPEEFKPLEHGAILMEDETA</sequence>
<dbReference type="InterPro" id="IPR001646">
    <property type="entry name" value="5peptide_repeat"/>
</dbReference>
<dbReference type="Proteomes" id="UP000007113">
    <property type="component" value="Chromosome"/>
</dbReference>
<proteinExistence type="predicted"/>
<gene>
    <name evidence="1" type="ordered locus">AciX8_2980</name>
</gene>
<dbReference type="PANTHER" id="PTHR14136:SF17">
    <property type="entry name" value="BTB_POZ DOMAIN-CONTAINING PROTEIN KCTD9"/>
    <property type="match status" value="1"/>
</dbReference>
<protein>
    <submittedName>
        <fullName evidence="1">Pentapeptide repeat protein</fullName>
    </submittedName>
</protein>